<dbReference type="AlphaFoldDB" id="A0A822YQE6"/>
<comment type="caution">
    <text evidence="7">The sequence shown here is derived from an EMBL/GenBank/DDBJ whole genome shotgun (WGS) entry which is preliminary data.</text>
</comment>
<feature type="transmembrane region" description="Helical" evidence="6">
    <location>
        <begin position="47"/>
        <end position="65"/>
    </location>
</feature>
<evidence type="ECO:0000256" key="5">
    <source>
        <dbReference type="ARBA" id="ARBA00023136"/>
    </source>
</evidence>
<keyword evidence="4 6" id="KW-1133">Transmembrane helix</keyword>
<comment type="subcellular location">
    <subcellularLocation>
        <location evidence="1">Cell membrane</location>
        <topology evidence="1">Multi-pass membrane protein</topology>
    </subcellularLocation>
</comment>
<accession>A0A822YQE6</accession>
<evidence type="ECO:0000256" key="4">
    <source>
        <dbReference type="ARBA" id="ARBA00022989"/>
    </source>
</evidence>
<reference evidence="7 8" key="1">
    <citation type="journal article" date="2020" name="Mol. Biol. Evol.">
        <title>Distinct Expression and Methylation Patterns for Genes with Different Fates following a Single Whole-Genome Duplication in Flowering Plants.</title>
        <authorList>
            <person name="Shi T."/>
            <person name="Rahmani R.S."/>
            <person name="Gugger P.F."/>
            <person name="Wang M."/>
            <person name="Li H."/>
            <person name="Zhang Y."/>
            <person name="Li Z."/>
            <person name="Wang Q."/>
            <person name="Van de Peer Y."/>
            <person name="Marchal K."/>
            <person name="Chen J."/>
        </authorList>
    </citation>
    <scope>NUCLEOTIDE SEQUENCE [LARGE SCALE GENOMIC DNA]</scope>
    <source>
        <tissue evidence="7">Leaf</tissue>
    </source>
</reference>
<keyword evidence="8" id="KW-1185">Reference proteome</keyword>
<evidence type="ECO:0000256" key="1">
    <source>
        <dbReference type="ARBA" id="ARBA00004651"/>
    </source>
</evidence>
<keyword evidence="3 6" id="KW-0812">Transmembrane</keyword>
<protein>
    <submittedName>
        <fullName evidence="7">Uncharacterized protein</fullName>
    </submittedName>
</protein>
<feature type="transmembrane region" description="Helical" evidence="6">
    <location>
        <begin position="71"/>
        <end position="94"/>
    </location>
</feature>
<evidence type="ECO:0000313" key="8">
    <source>
        <dbReference type="Proteomes" id="UP000607653"/>
    </source>
</evidence>
<feature type="transmembrane region" description="Helical" evidence="6">
    <location>
        <begin position="16"/>
        <end position="35"/>
    </location>
</feature>
<gene>
    <name evidence="7" type="ORF">HUJ06_012430</name>
</gene>
<name>A0A822YQE6_NELNU</name>
<evidence type="ECO:0000256" key="6">
    <source>
        <dbReference type="SAM" id="Phobius"/>
    </source>
</evidence>
<evidence type="ECO:0000256" key="3">
    <source>
        <dbReference type="ARBA" id="ARBA00022692"/>
    </source>
</evidence>
<keyword evidence="2" id="KW-1003">Cell membrane</keyword>
<dbReference type="EMBL" id="DUZY01000003">
    <property type="protein sequence ID" value="DAD33579.1"/>
    <property type="molecule type" value="Genomic_DNA"/>
</dbReference>
<evidence type="ECO:0000256" key="2">
    <source>
        <dbReference type="ARBA" id="ARBA00022475"/>
    </source>
</evidence>
<dbReference type="PANTHER" id="PTHR12677:SF24">
    <property type="entry name" value="OS07G0655900 PROTEIN"/>
    <property type="match status" value="1"/>
</dbReference>
<dbReference type="PANTHER" id="PTHR12677">
    <property type="entry name" value="GOLGI APPARATUS MEMBRANE PROTEIN TVP38-RELATED"/>
    <property type="match status" value="1"/>
</dbReference>
<evidence type="ECO:0000313" key="7">
    <source>
        <dbReference type="EMBL" id="DAD33579.1"/>
    </source>
</evidence>
<organism evidence="7 8">
    <name type="scientific">Nelumbo nucifera</name>
    <name type="common">Sacred lotus</name>
    <dbReference type="NCBI Taxonomy" id="4432"/>
    <lineage>
        <taxon>Eukaryota</taxon>
        <taxon>Viridiplantae</taxon>
        <taxon>Streptophyta</taxon>
        <taxon>Embryophyta</taxon>
        <taxon>Tracheophyta</taxon>
        <taxon>Spermatophyta</taxon>
        <taxon>Magnoliopsida</taxon>
        <taxon>Proteales</taxon>
        <taxon>Nelumbonaceae</taxon>
        <taxon>Nelumbo</taxon>
    </lineage>
</organism>
<keyword evidence="5 6" id="KW-0472">Membrane</keyword>
<sequence length="102" mass="11441">MLNYLLSVTPVAIGEYMLASWLGMMPITLALVYVGTTLKDLSDVTHGWGEVSAIRWVVIASGLVFSGNSKLIKHIFLRIFASYFCFSIALYCLYNKFFFIGN</sequence>
<dbReference type="InterPro" id="IPR015414">
    <property type="entry name" value="TMEM64"/>
</dbReference>
<proteinExistence type="predicted"/>
<dbReference type="GO" id="GO:0005886">
    <property type="term" value="C:plasma membrane"/>
    <property type="evidence" value="ECO:0007669"/>
    <property type="project" value="UniProtKB-SubCell"/>
</dbReference>
<dbReference type="Proteomes" id="UP000607653">
    <property type="component" value="Unassembled WGS sequence"/>
</dbReference>